<dbReference type="Pfam" id="PF02514">
    <property type="entry name" value="CobN-Mg_chel"/>
    <property type="match status" value="1"/>
</dbReference>
<feature type="compositionally biased region" description="Low complexity" evidence="1">
    <location>
        <begin position="274"/>
        <end position="285"/>
    </location>
</feature>
<dbReference type="PANTHER" id="PTHR44119">
    <property type="entry name" value="MAGNESIUM-CHELATASE SUBUNIT CHLH, CHLOROPLASTIC"/>
    <property type="match status" value="1"/>
</dbReference>
<protein>
    <recommendedName>
        <fullName evidence="2">CobN/magnesium chelatase domain-containing protein</fullName>
    </recommendedName>
</protein>
<proteinExistence type="predicted"/>
<gene>
    <name evidence="3" type="ORF">ANSO36C_37590</name>
</gene>
<feature type="domain" description="CobN/magnesium chelatase" evidence="2">
    <location>
        <begin position="139"/>
        <end position="1199"/>
    </location>
</feature>
<accession>A0ABM7Z4K9</accession>
<feature type="region of interest" description="Disordered" evidence="1">
    <location>
        <begin position="195"/>
        <end position="308"/>
    </location>
</feature>
<evidence type="ECO:0000256" key="1">
    <source>
        <dbReference type="SAM" id="MobiDB-lite"/>
    </source>
</evidence>
<dbReference type="InterPro" id="IPR011953">
    <property type="entry name" value="Cobalto_CobN"/>
</dbReference>
<dbReference type="Proteomes" id="UP001055453">
    <property type="component" value="Chromosome"/>
</dbReference>
<dbReference type="CDD" id="cd10150">
    <property type="entry name" value="CobN_like"/>
    <property type="match status" value="1"/>
</dbReference>
<keyword evidence="4" id="KW-1185">Reference proteome</keyword>
<organism evidence="3 4">
    <name type="scientific">Nostoc cf. commune SO-36</name>
    <dbReference type="NCBI Taxonomy" id="449208"/>
    <lineage>
        <taxon>Bacteria</taxon>
        <taxon>Bacillati</taxon>
        <taxon>Cyanobacteriota</taxon>
        <taxon>Cyanophyceae</taxon>
        <taxon>Nostocales</taxon>
        <taxon>Nostocaceae</taxon>
        <taxon>Nostoc</taxon>
    </lineage>
</organism>
<dbReference type="NCBIfam" id="TIGR02257">
    <property type="entry name" value="cobalto_cobN"/>
    <property type="match status" value="1"/>
</dbReference>
<dbReference type="PANTHER" id="PTHR44119:SF4">
    <property type="entry name" value="AEROBIC COBALTOCHELATASE SUBUNIT COBN"/>
    <property type="match status" value="1"/>
</dbReference>
<dbReference type="EMBL" id="AP025732">
    <property type="protein sequence ID" value="BDI17957.1"/>
    <property type="molecule type" value="Genomic_DNA"/>
</dbReference>
<evidence type="ECO:0000259" key="2">
    <source>
        <dbReference type="Pfam" id="PF02514"/>
    </source>
</evidence>
<feature type="compositionally biased region" description="Low complexity" evidence="1">
    <location>
        <begin position="211"/>
        <end position="264"/>
    </location>
</feature>
<evidence type="ECO:0000313" key="4">
    <source>
        <dbReference type="Proteomes" id="UP001055453"/>
    </source>
</evidence>
<dbReference type="InterPro" id="IPR003672">
    <property type="entry name" value="CobN/Mg_chltase"/>
</dbReference>
<sequence>MHRISSTPGGLNQSEGLIFLEQTPAPFVLITAADTDIQTLAAAVTKLPASFPALRVANLLQLQQQLSIDTYGEQVLELAQVIILRLLGGRSYWGYGLEVVQEIVQRNGRTLIVMPGDDAFDPDLISQSTVPLGIVNQIWQYFSEGGVENFVNALQFISDNCLSTAYNPAPPQPIPRVGLYEWGVGSGEWGVGVGGAWGAGEQGGRGELELRSSTSDTRSSTSDTRSSTFDTHSSTFDTHSSTFDTHSSTFDTHSSTFDTRSSTSEPHSSTFDTRSSTSELRSSTFELDESTSELRSSTSEPQGFQCPMPNAQCPIPKIGILFYRAHYLAGNTKVIDALCEALVQKNLQPVPVFVSSLREPDVQVELSEFFQPKEGESIAVLLNTTSFSLARLESETPQTELWEKLDVPVLQVILSGGSIEQWESQFQGLSPRDIGMNVALPEVDGRIITRAVSFKAVQTRNPHLETDVVIYEPVSDRIEFVAKLAANWARLRSKPPQERRIALILANYPNRNGRLANGVGLDTPASCVEILQALHQAGYEVENPPAQGDELIQRLTDGVTNDPEGRESLPVYQSVCWEEYQEYFASLPPAVQQGIGERWGIGHGALGMGHGNNQSPMPNAQCPIPVPGIQLGNVFVGIQPARGYDNDPSLNYHAPDLEPTHDYLAFYYWVRETFGADAVVHVGKHGNLEWLPGKSVALSSNCYPEVAFGALPHLYPFIVNDPGEGSQAKRRAQAVIIDHLTPPMTRAELYGSLQQLENLIDEYYEADSLDPSRLPVIRDRIHELVIKENLHLDLGIQNETEIFKSESLILNSIGGYLCELKEAQIRDGLHIFGQCPQGRQLRDLIVAIARIPNRHSPGITRAIAQDWGLDFDPLTADLSMSSGEYSIVNGTECRTLGDIVEVLEEHAALLVEQLINQDSEFRIQKSEFRSQNSCTDAMNRVSTWICDRLLPALQKTDQEITHLLHGLDGGYVPSAPSGAPTRGRPEVLPTGKNFYSVDIRAIPTETAWDIGRKAAETLVEYYTQENGEYPKTLGLSLWGTATMRTGGDDIAEALALLGVQPVWDGAARRVVDFEILPLAILGRPRVDVTLRISGFFRDAFPNLIDLFDQAVSAVADLDEPPEQNPLADTVRQETELWTSQGLSVEEAVVRSRYRIFGSRPGAYGAGLQGLIESQNWTDDEDLARAYINWSSYAYSSVKLGRGAGEQGSRGAGEQRGRNSF</sequence>
<name>A0ABM7Z4K9_NOSCO</name>
<evidence type="ECO:0000313" key="3">
    <source>
        <dbReference type="EMBL" id="BDI17957.1"/>
    </source>
</evidence>
<reference evidence="3" key="1">
    <citation type="submission" date="2022-04" db="EMBL/GenBank/DDBJ databases">
        <title>Complete genome sequence of a cyanobacterium, Nostoc sp. SO-36, isolated in Antarctica.</title>
        <authorList>
            <person name="Kanesaki Y."/>
            <person name="Effendi D."/>
            <person name="Sakamoto T."/>
            <person name="Ohtani S."/>
            <person name="Awai K."/>
        </authorList>
    </citation>
    <scope>NUCLEOTIDE SEQUENCE</scope>
    <source>
        <strain evidence="3">SO-36</strain>
    </source>
</reference>